<comment type="similarity">
    <text evidence="1">Belongs to the universal ribosomal protein uL4 family.</text>
</comment>
<dbReference type="GO" id="GO:0005840">
    <property type="term" value="C:ribosome"/>
    <property type="evidence" value="ECO:0007669"/>
    <property type="project" value="UniProtKB-KW"/>
</dbReference>
<keyword evidence="2" id="KW-0689">Ribosomal protein</keyword>
<name>A0AA40I5H3_CNENI</name>
<keyword evidence="3" id="KW-0687">Ribonucleoprotein</keyword>
<feature type="region of interest" description="Disordered" evidence="5">
    <location>
        <begin position="415"/>
        <end position="439"/>
    </location>
</feature>
<accession>A0AA40I5H3</accession>
<keyword evidence="7" id="KW-1185">Reference proteome</keyword>
<dbReference type="GO" id="GO:0006412">
    <property type="term" value="P:translation"/>
    <property type="evidence" value="ECO:0007669"/>
    <property type="project" value="InterPro"/>
</dbReference>
<evidence type="ECO:0000256" key="5">
    <source>
        <dbReference type="SAM" id="MobiDB-lite"/>
    </source>
</evidence>
<dbReference type="EMBL" id="JAULJE010000005">
    <property type="protein sequence ID" value="KAK1343344.1"/>
    <property type="molecule type" value="Genomic_DNA"/>
</dbReference>
<feature type="region of interest" description="Disordered" evidence="5">
    <location>
        <begin position="773"/>
        <end position="793"/>
    </location>
</feature>
<dbReference type="GO" id="GO:1990904">
    <property type="term" value="C:ribonucleoprotein complex"/>
    <property type="evidence" value="ECO:0007669"/>
    <property type="project" value="UniProtKB-KW"/>
</dbReference>
<dbReference type="Proteomes" id="UP001177744">
    <property type="component" value="Unassembled WGS sequence"/>
</dbReference>
<dbReference type="InterPro" id="IPR023574">
    <property type="entry name" value="Ribosomal_uL4_dom_sf"/>
</dbReference>
<keyword evidence="4" id="KW-0175">Coiled coil</keyword>
<gene>
    <name evidence="6" type="ORF">QTO34_016123</name>
</gene>
<dbReference type="GO" id="GO:0003735">
    <property type="term" value="F:structural constituent of ribosome"/>
    <property type="evidence" value="ECO:0007669"/>
    <property type="project" value="InterPro"/>
</dbReference>
<feature type="region of interest" description="Disordered" evidence="5">
    <location>
        <begin position="137"/>
        <end position="324"/>
    </location>
</feature>
<evidence type="ECO:0000313" key="7">
    <source>
        <dbReference type="Proteomes" id="UP001177744"/>
    </source>
</evidence>
<feature type="compositionally biased region" description="Low complexity" evidence="5">
    <location>
        <begin position="220"/>
        <end position="229"/>
    </location>
</feature>
<dbReference type="SUPFAM" id="SSF52166">
    <property type="entry name" value="Ribosomal protein L4"/>
    <property type="match status" value="1"/>
</dbReference>
<feature type="coiled-coil region" evidence="4">
    <location>
        <begin position="19"/>
        <end position="56"/>
    </location>
</feature>
<reference evidence="6" key="1">
    <citation type="submission" date="2023-06" db="EMBL/GenBank/DDBJ databases">
        <title>Reference genome for the Northern bat (Eptesicus nilssonii), a most northern bat species.</title>
        <authorList>
            <person name="Laine V.N."/>
            <person name="Pulliainen A.T."/>
            <person name="Lilley T.M."/>
        </authorList>
    </citation>
    <scope>NUCLEOTIDE SEQUENCE</scope>
    <source>
        <strain evidence="6">BLF_Eptnil</strain>
        <tissue evidence="6">Kidney</tissue>
    </source>
</reference>
<evidence type="ECO:0000256" key="4">
    <source>
        <dbReference type="SAM" id="Coils"/>
    </source>
</evidence>
<dbReference type="AlphaFoldDB" id="A0AA40I5H3"/>
<comment type="caution">
    <text evidence="6">The sequence shown here is derived from an EMBL/GenBank/DDBJ whole genome shotgun (WGS) entry which is preliminary data.</text>
</comment>
<feature type="compositionally biased region" description="Low complexity" evidence="5">
    <location>
        <begin position="261"/>
        <end position="270"/>
    </location>
</feature>
<feature type="compositionally biased region" description="Basic and acidic residues" evidence="5">
    <location>
        <begin position="779"/>
        <end position="793"/>
    </location>
</feature>
<proteinExistence type="inferred from homology"/>
<evidence type="ECO:0000256" key="3">
    <source>
        <dbReference type="ARBA" id="ARBA00023274"/>
    </source>
</evidence>
<dbReference type="Gene3D" id="3.40.1370.10">
    <property type="match status" value="1"/>
</dbReference>
<dbReference type="PANTHER" id="PTHR19431">
    <property type="entry name" value="60S RIBOSOMAL PROTEIN L4"/>
    <property type="match status" value="1"/>
</dbReference>
<evidence type="ECO:0000256" key="2">
    <source>
        <dbReference type="ARBA" id="ARBA00022980"/>
    </source>
</evidence>
<evidence type="ECO:0000313" key="6">
    <source>
        <dbReference type="EMBL" id="KAK1343344.1"/>
    </source>
</evidence>
<sequence length="793" mass="86043">MEENKRLDIEFKTTVIRFFKNFMEKADKFNETLEDMKKAQLEMKHTLTEIKNIIQRPSSRLEERKNQVKDLEYKEAKDTPPEKQEEKRIQKVEDSVRSLWDNFKRTSIRIFGVPEEEREQDAENLFEEIMTENFPHLGHGFTRIQGPTASPGPGIQPHPDLGAHGLAQTQDSASSGPRGAWPHPDPGAHGLSQTQGRVASPPGRHPPPPVQGPTASTQTRDPGSPGSRGPRPRPDPGPRLTRVQGPTASPGPGPRLTRVQGPTASPGSRGPRPRPDPATRSPGSRAHGLARTRDPGSPRSRGPRRLQSFNCRRQPGWSGEGTSPITLLLQPLPVTTATKEQMPLQEQIPSCLLSIAGSPLVPKAGKASGGGFPGLGLGRTPASLRRIPGAGPQLPAIRRRLPTGVQGQKSLWRRLSQPWARPHPSVPATDRRSDPQLPASFRLPLVPKAEKPPAGWFPGGCSKGTNPDLQREFSTQKKPTKSPLKLLTPVTGVLEPSRLSHLGMVKSLKFPPCITYIKVIERICQLSSSSALVLGGIIRCGGLGCIGNACDCLLQLLAAPPLISLPHHYRPAAPPPSRPAPDRTPHPNRGWGWVANLLQPLPLTAPPLIALPTPRGLAGQPPAISSSLWALAQSAPIGAELARPHLMNTTQKRYAICSALAASAFPALVISKDHHIEEVPELPLVVEDKVDGYKKTKEADLLLKKLKTWTDIKKNHKLQMDKAAAAAAAVLEVKLDEKEVPSKMPVVGKKGKKAVGIMKQKFLVGKKATAIKKPAAENPTEKKPTTEEKMLVA</sequence>
<organism evidence="6 7">
    <name type="scientific">Cnephaeus nilssonii</name>
    <name type="common">Northern bat</name>
    <name type="synonym">Eptesicus nilssonii</name>
    <dbReference type="NCBI Taxonomy" id="3371016"/>
    <lineage>
        <taxon>Eukaryota</taxon>
        <taxon>Metazoa</taxon>
        <taxon>Chordata</taxon>
        <taxon>Craniata</taxon>
        <taxon>Vertebrata</taxon>
        <taxon>Euteleostomi</taxon>
        <taxon>Mammalia</taxon>
        <taxon>Eutheria</taxon>
        <taxon>Laurasiatheria</taxon>
        <taxon>Chiroptera</taxon>
        <taxon>Yangochiroptera</taxon>
        <taxon>Vespertilionidae</taxon>
        <taxon>Cnephaeus</taxon>
    </lineage>
</organism>
<dbReference type="InterPro" id="IPR045240">
    <property type="entry name" value="Ribosomal_uL4_euk/arch"/>
</dbReference>
<evidence type="ECO:0000256" key="1">
    <source>
        <dbReference type="ARBA" id="ARBA00010528"/>
    </source>
</evidence>
<protein>
    <submittedName>
        <fullName evidence="6">Uncharacterized protein</fullName>
    </submittedName>
</protein>